<dbReference type="GO" id="GO:0030014">
    <property type="term" value="C:CCR4-NOT complex"/>
    <property type="evidence" value="ECO:0007669"/>
    <property type="project" value="InterPro"/>
</dbReference>
<comment type="similarity">
    <text evidence="3">Belongs to the CNOT11 family.</text>
</comment>
<evidence type="ECO:0000256" key="1">
    <source>
        <dbReference type="ARBA" id="ARBA00004123"/>
    </source>
</evidence>
<evidence type="ECO:0000256" key="10">
    <source>
        <dbReference type="SAM" id="MobiDB-lite"/>
    </source>
</evidence>
<dbReference type="PANTHER" id="PTHR15975:SF0">
    <property type="entry name" value="CCR4-NOT TRANSCRIPTION COMPLEX SUBUNIT 11"/>
    <property type="match status" value="1"/>
</dbReference>
<proteinExistence type="inferred from homology"/>
<gene>
    <name evidence="12" type="primary">LOC122132755</name>
</gene>
<evidence type="ECO:0000256" key="9">
    <source>
        <dbReference type="ARBA" id="ARBA00023242"/>
    </source>
</evidence>
<dbReference type="RefSeq" id="XP_042563269.1">
    <property type="nucleotide sequence ID" value="XM_042707335.1"/>
</dbReference>
<feature type="compositionally biased region" description="Low complexity" evidence="10">
    <location>
        <begin position="51"/>
        <end position="72"/>
    </location>
</feature>
<dbReference type="InterPro" id="IPR019312">
    <property type="entry name" value="CNOT11"/>
</dbReference>
<sequence length="94" mass="9979">MLAPPRELFKKTPRQVSCMDVGSAPQSIDISGLQLALAERQSELPTQSKASFPSIISDPDPDSSNSGFDSSIANQITESLATGPCPPLESKCCR</sequence>
<accession>A0A8M1KNH4</accession>
<name>A0A8M1KNH4_CLUHA</name>
<feature type="region of interest" description="Disordered" evidence="10">
    <location>
        <begin position="41"/>
        <end position="73"/>
    </location>
</feature>
<keyword evidence="11" id="KW-1185">Reference proteome</keyword>
<evidence type="ECO:0000256" key="3">
    <source>
        <dbReference type="ARBA" id="ARBA00008030"/>
    </source>
</evidence>
<evidence type="ECO:0000256" key="2">
    <source>
        <dbReference type="ARBA" id="ARBA00004496"/>
    </source>
</evidence>
<dbReference type="GO" id="GO:0005737">
    <property type="term" value="C:cytoplasm"/>
    <property type="evidence" value="ECO:0007669"/>
    <property type="project" value="UniProtKB-SubCell"/>
</dbReference>
<keyword evidence="8" id="KW-0804">Transcription</keyword>
<organism evidence="11 12">
    <name type="scientific">Clupea harengus</name>
    <name type="common">Atlantic herring</name>
    <dbReference type="NCBI Taxonomy" id="7950"/>
    <lineage>
        <taxon>Eukaryota</taxon>
        <taxon>Metazoa</taxon>
        <taxon>Chordata</taxon>
        <taxon>Craniata</taxon>
        <taxon>Vertebrata</taxon>
        <taxon>Euteleostomi</taxon>
        <taxon>Actinopterygii</taxon>
        <taxon>Neopterygii</taxon>
        <taxon>Teleostei</taxon>
        <taxon>Clupei</taxon>
        <taxon>Clupeiformes</taxon>
        <taxon>Clupeoidei</taxon>
        <taxon>Clupeidae</taxon>
        <taxon>Clupea</taxon>
    </lineage>
</organism>
<keyword evidence="5" id="KW-0963">Cytoplasm</keyword>
<evidence type="ECO:0000256" key="8">
    <source>
        <dbReference type="ARBA" id="ARBA00023163"/>
    </source>
</evidence>
<keyword evidence="9" id="KW-0539">Nucleus</keyword>
<evidence type="ECO:0000256" key="5">
    <source>
        <dbReference type="ARBA" id="ARBA00022490"/>
    </source>
</evidence>
<dbReference type="GeneID" id="122132755"/>
<evidence type="ECO:0000256" key="4">
    <source>
        <dbReference type="ARBA" id="ARBA00014872"/>
    </source>
</evidence>
<evidence type="ECO:0000313" key="11">
    <source>
        <dbReference type="Proteomes" id="UP000515152"/>
    </source>
</evidence>
<dbReference type="GO" id="GO:0031047">
    <property type="term" value="P:regulatory ncRNA-mediated gene silencing"/>
    <property type="evidence" value="ECO:0007669"/>
    <property type="project" value="UniProtKB-KW"/>
</dbReference>
<evidence type="ECO:0000313" key="12">
    <source>
        <dbReference type="RefSeq" id="XP_042563269.1"/>
    </source>
</evidence>
<evidence type="ECO:0000256" key="7">
    <source>
        <dbReference type="ARBA" id="ARBA00023158"/>
    </source>
</evidence>
<dbReference type="AlphaFoldDB" id="A0A8M1KNH4"/>
<evidence type="ECO:0000256" key="6">
    <source>
        <dbReference type="ARBA" id="ARBA00023015"/>
    </source>
</evidence>
<reference evidence="12" key="1">
    <citation type="submission" date="2025-08" db="UniProtKB">
        <authorList>
            <consortium name="RefSeq"/>
        </authorList>
    </citation>
    <scope>IDENTIFICATION</scope>
</reference>
<dbReference type="PANTHER" id="PTHR15975">
    <property type="entry name" value="CCR4-NOT TRANSCRIPTION COMPLEX SUBUNIT 11"/>
    <property type="match status" value="1"/>
</dbReference>
<protein>
    <recommendedName>
        <fullName evidence="4">CCR4-NOT transcription complex subunit 11</fullName>
    </recommendedName>
</protein>
<dbReference type="OrthoDB" id="10265389at2759"/>
<comment type="subcellular location">
    <subcellularLocation>
        <location evidence="2">Cytoplasm</location>
    </subcellularLocation>
    <subcellularLocation>
        <location evidence="1">Nucleus</location>
    </subcellularLocation>
</comment>
<keyword evidence="7" id="KW-0943">RNA-mediated gene silencing</keyword>
<dbReference type="GO" id="GO:0005634">
    <property type="term" value="C:nucleus"/>
    <property type="evidence" value="ECO:0007669"/>
    <property type="project" value="UniProtKB-SubCell"/>
</dbReference>
<feature type="non-terminal residue" evidence="12">
    <location>
        <position position="94"/>
    </location>
</feature>
<dbReference type="Proteomes" id="UP000515152">
    <property type="component" value="Unplaced"/>
</dbReference>
<keyword evidence="6" id="KW-0805">Transcription regulation</keyword>
<dbReference type="KEGG" id="char:122132755"/>